<name>A0AAV1C1Z9_OLDCO</name>
<proteinExistence type="predicted"/>
<dbReference type="AlphaFoldDB" id="A0AAV1C1Z9"/>
<dbReference type="Proteomes" id="UP001161247">
    <property type="component" value="Chromosome 1"/>
</dbReference>
<dbReference type="EMBL" id="OX459118">
    <property type="protein sequence ID" value="CAI9089361.1"/>
    <property type="molecule type" value="Genomic_DNA"/>
</dbReference>
<reference evidence="2" key="1">
    <citation type="submission" date="2023-03" db="EMBL/GenBank/DDBJ databases">
        <authorList>
            <person name="Julca I."/>
        </authorList>
    </citation>
    <scope>NUCLEOTIDE SEQUENCE</scope>
</reference>
<gene>
    <name evidence="2" type="ORF">OLC1_LOCUS1717</name>
</gene>
<feature type="compositionally biased region" description="Basic and acidic residues" evidence="1">
    <location>
        <begin position="31"/>
        <end position="41"/>
    </location>
</feature>
<keyword evidence="3" id="KW-1185">Reference proteome</keyword>
<feature type="compositionally biased region" description="Basic and acidic residues" evidence="1">
    <location>
        <begin position="1"/>
        <end position="18"/>
    </location>
</feature>
<evidence type="ECO:0000256" key="1">
    <source>
        <dbReference type="SAM" id="MobiDB-lite"/>
    </source>
</evidence>
<organism evidence="2 3">
    <name type="scientific">Oldenlandia corymbosa var. corymbosa</name>
    <dbReference type="NCBI Taxonomy" id="529605"/>
    <lineage>
        <taxon>Eukaryota</taxon>
        <taxon>Viridiplantae</taxon>
        <taxon>Streptophyta</taxon>
        <taxon>Embryophyta</taxon>
        <taxon>Tracheophyta</taxon>
        <taxon>Spermatophyta</taxon>
        <taxon>Magnoliopsida</taxon>
        <taxon>eudicotyledons</taxon>
        <taxon>Gunneridae</taxon>
        <taxon>Pentapetalae</taxon>
        <taxon>asterids</taxon>
        <taxon>lamiids</taxon>
        <taxon>Gentianales</taxon>
        <taxon>Rubiaceae</taxon>
        <taxon>Rubioideae</taxon>
        <taxon>Spermacoceae</taxon>
        <taxon>Hedyotis-Oldenlandia complex</taxon>
        <taxon>Oldenlandia</taxon>
    </lineage>
</organism>
<feature type="region of interest" description="Disordered" evidence="1">
    <location>
        <begin position="1"/>
        <end position="64"/>
    </location>
</feature>
<evidence type="ECO:0000313" key="3">
    <source>
        <dbReference type="Proteomes" id="UP001161247"/>
    </source>
</evidence>
<protein>
    <submittedName>
        <fullName evidence="2">OLC1v1023925C1</fullName>
    </submittedName>
</protein>
<evidence type="ECO:0000313" key="2">
    <source>
        <dbReference type="EMBL" id="CAI9089361.1"/>
    </source>
</evidence>
<accession>A0AAV1C1Z9</accession>
<sequence>MLTAEHDSELDGSSVRDDELPDFGKINDTIIMDRGEKRVLDEGSDSSLGNKKLRESPPFKDAGSDAGLSLLDPLVKRSVVKDVMTSQDRGRVSVWPLDVTSYRKSDNEPDTGHTEEKQLLPSSFKTLDVIVDLLFHFI</sequence>